<evidence type="ECO:0000313" key="2">
    <source>
        <dbReference type="EMBL" id="GCE23142.1"/>
    </source>
</evidence>
<dbReference type="AlphaFoldDB" id="A0A402AVJ5"/>
<keyword evidence="1" id="KW-0812">Transmembrane</keyword>
<accession>A0A402AVJ5</accession>
<keyword evidence="1" id="KW-1133">Transmembrane helix</keyword>
<proteinExistence type="predicted"/>
<comment type="caution">
    <text evidence="2">The sequence shown here is derived from an EMBL/GenBank/DDBJ whole genome shotgun (WGS) entry which is preliminary data.</text>
</comment>
<keyword evidence="1" id="KW-0472">Membrane</keyword>
<evidence type="ECO:0000256" key="1">
    <source>
        <dbReference type="SAM" id="Phobius"/>
    </source>
</evidence>
<reference evidence="3" key="1">
    <citation type="submission" date="2018-12" db="EMBL/GenBank/DDBJ databases">
        <title>Tengunoibacter tsumagoiensis gen. nov., sp. nov., Dictyobacter kobayashii sp. nov., D. alpinus sp. nov., and D. joshuensis sp. nov. and description of Dictyobacteraceae fam. nov. within the order Ktedonobacterales isolated from Tengu-no-mugimeshi.</title>
        <authorList>
            <person name="Wang C.M."/>
            <person name="Zheng Y."/>
            <person name="Sakai Y."/>
            <person name="Toyoda A."/>
            <person name="Minakuchi Y."/>
            <person name="Abe K."/>
            <person name="Yokota A."/>
            <person name="Yabe S."/>
        </authorList>
    </citation>
    <scope>NUCLEOTIDE SEQUENCE [LARGE SCALE GENOMIC DNA]</scope>
    <source>
        <strain evidence="3">Uno11</strain>
    </source>
</reference>
<sequence length="64" mass="6944">MADVTRTVIAHMGLGLHHHLLILHLLLASVVLMMPVTTWLCVVLEAMVILAEVVQACSVMVVVT</sequence>
<dbReference type="EMBL" id="BIFS01000002">
    <property type="protein sequence ID" value="GCE23142.1"/>
    <property type="molecule type" value="Genomic_DNA"/>
</dbReference>
<evidence type="ECO:0000313" key="3">
    <source>
        <dbReference type="Proteomes" id="UP000287188"/>
    </source>
</evidence>
<gene>
    <name evidence="2" type="ORF">KDK_69420</name>
</gene>
<keyword evidence="3" id="KW-1185">Reference proteome</keyword>
<organism evidence="2 3">
    <name type="scientific">Dictyobacter kobayashii</name>
    <dbReference type="NCBI Taxonomy" id="2014872"/>
    <lineage>
        <taxon>Bacteria</taxon>
        <taxon>Bacillati</taxon>
        <taxon>Chloroflexota</taxon>
        <taxon>Ktedonobacteria</taxon>
        <taxon>Ktedonobacterales</taxon>
        <taxon>Dictyobacteraceae</taxon>
        <taxon>Dictyobacter</taxon>
    </lineage>
</organism>
<dbReference type="RefSeq" id="WP_246035650.1">
    <property type="nucleotide sequence ID" value="NZ_BIFS01000002.1"/>
</dbReference>
<name>A0A402AVJ5_9CHLR</name>
<protein>
    <submittedName>
        <fullName evidence="2">Uncharacterized protein</fullName>
    </submittedName>
</protein>
<feature type="transmembrane region" description="Helical" evidence="1">
    <location>
        <begin position="20"/>
        <end position="40"/>
    </location>
</feature>
<dbReference type="Proteomes" id="UP000287188">
    <property type="component" value="Unassembled WGS sequence"/>
</dbReference>